<reference evidence="3" key="2">
    <citation type="submission" date="2025-09" db="UniProtKB">
        <authorList>
            <consortium name="Ensembl"/>
        </authorList>
    </citation>
    <scope>IDENTIFICATION</scope>
</reference>
<dbReference type="InterPro" id="IPR029055">
    <property type="entry name" value="Ntn_hydrolases_N"/>
</dbReference>
<dbReference type="GeneTree" id="ENSGT00940000156917"/>
<proteinExistence type="inferred from homology"/>
<evidence type="ECO:0000313" key="3">
    <source>
        <dbReference type="Ensembl" id="ENSEBUP00000001005.1"/>
    </source>
</evidence>
<dbReference type="InterPro" id="IPR000101">
    <property type="entry name" value="GGT_peptidase"/>
</dbReference>
<protein>
    <submittedName>
        <fullName evidence="3">Uncharacterized protein</fullName>
    </submittedName>
</protein>
<dbReference type="GO" id="GO:0005886">
    <property type="term" value="C:plasma membrane"/>
    <property type="evidence" value="ECO:0007669"/>
    <property type="project" value="TreeGrafter"/>
</dbReference>
<dbReference type="GO" id="GO:0036374">
    <property type="term" value="F:glutathione hydrolase activity"/>
    <property type="evidence" value="ECO:0007669"/>
    <property type="project" value="InterPro"/>
</dbReference>
<dbReference type="OMA" id="GSCIMTH"/>
<dbReference type="Gene3D" id="3.60.20.40">
    <property type="match status" value="1"/>
</dbReference>
<evidence type="ECO:0000256" key="1">
    <source>
        <dbReference type="ARBA" id="ARBA00009381"/>
    </source>
</evidence>
<evidence type="ECO:0000313" key="4">
    <source>
        <dbReference type="Proteomes" id="UP000694388"/>
    </source>
</evidence>
<comment type="similarity">
    <text evidence="1">Belongs to the gamma-glutamyltransferase family.</text>
</comment>
<dbReference type="SUPFAM" id="SSF56235">
    <property type="entry name" value="N-terminal nucleophile aminohydrolases (Ntn hydrolases)"/>
    <property type="match status" value="1"/>
</dbReference>
<dbReference type="InterPro" id="IPR043137">
    <property type="entry name" value="GGT_ssub_C"/>
</dbReference>
<dbReference type="AlphaFoldDB" id="A0A8C4N3S1"/>
<dbReference type="InterPro" id="IPR043138">
    <property type="entry name" value="GGT_lsub"/>
</dbReference>
<dbReference type="Gene3D" id="1.10.246.130">
    <property type="match status" value="1"/>
</dbReference>
<evidence type="ECO:0000256" key="2">
    <source>
        <dbReference type="PIRSR" id="PIRSR600101-2"/>
    </source>
</evidence>
<dbReference type="PANTHER" id="PTHR11686:SF54">
    <property type="entry name" value="GLUTATHIONE HYDROLASE 7"/>
    <property type="match status" value="1"/>
</dbReference>
<name>A0A8C4N3S1_EPTBU</name>
<keyword evidence="4" id="KW-1185">Reference proteome</keyword>
<feature type="binding site" evidence="2">
    <location>
        <position position="305"/>
    </location>
    <ligand>
        <name>L-glutamate</name>
        <dbReference type="ChEBI" id="CHEBI:29985"/>
    </ligand>
</feature>
<organism evidence="3 4">
    <name type="scientific">Eptatretus burgeri</name>
    <name type="common">Inshore hagfish</name>
    <dbReference type="NCBI Taxonomy" id="7764"/>
    <lineage>
        <taxon>Eukaryota</taxon>
        <taxon>Metazoa</taxon>
        <taxon>Chordata</taxon>
        <taxon>Craniata</taxon>
        <taxon>Vertebrata</taxon>
        <taxon>Cyclostomata</taxon>
        <taxon>Myxini</taxon>
        <taxon>Myxiniformes</taxon>
        <taxon>Myxinidae</taxon>
        <taxon>Eptatretinae</taxon>
        <taxon>Eptatretus</taxon>
    </lineage>
</organism>
<reference evidence="3" key="1">
    <citation type="submission" date="2025-08" db="UniProtKB">
        <authorList>
            <consortium name="Ensembl"/>
        </authorList>
    </citation>
    <scope>IDENTIFICATION</scope>
</reference>
<dbReference type="PANTHER" id="PTHR11686">
    <property type="entry name" value="GAMMA GLUTAMYL TRANSPEPTIDASE"/>
    <property type="match status" value="1"/>
</dbReference>
<dbReference type="GO" id="GO:0006751">
    <property type="term" value="P:glutathione catabolic process"/>
    <property type="evidence" value="ECO:0007669"/>
    <property type="project" value="InterPro"/>
</dbReference>
<dbReference type="FunFam" id="1.10.246.130:FF:000001">
    <property type="entry name" value="Gamma-glutamyltransferase 5 isoform 1"/>
    <property type="match status" value="1"/>
</dbReference>
<feature type="binding site" evidence="2">
    <location>
        <begin position="239"/>
        <end position="241"/>
    </location>
    <ligand>
        <name>L-glutamate</name>
        <dbReference type="ChEBI" id="CHEBI:29985"/>
    </ligand>
</feature>
<dbReference type="Pfam" id="PF01019">
    <property type="entry name" value="G_glu_transpept"/>
    <property type="match status" value="1"/>
</dbReference>
<dbReference type="PRINTS" id="PR01210">
    <property type="entry name" value="GGTRANSPTASE"/>
</dbReference>
<dbReference type="Ensembl" id="ENSEBUT00000001319.1">
    <property type="protein sequence ID" value="ENSEBUP00000001005.1"/>
    <property type="gene ID" value="ENSEBUG00000000976.1"/>
</dbReference>
<sequence length="380" mass="41570">MPWADVVTAAANVAKEGFNVTSEFATALKSLPCGNMTSKMTAAFQPNGHLLQAGELAYRLDLASLLKDIARLGPDAFYNSNVTQEMIESTGKLAIEDFINYTVLEQDPITSSYQGNLLLTAPAPHAGAMLLSTLNILERFNLSASTDRNLTAHLLIEALKFALAQGSNLGDPKRNPLVAELVLNMTSKARAAQLQAEIDEDRTFDEDHYGPFRPIVSGNEASQVVVIGPDNFMVTMSSSLNTAFGSCIMTHSGVLLNSEMLNFNTTSQVNKAHVGQRPLSWLAPVLVLPAKGYCGTYLALSSSKGPHVVSSLSQGQQEVLEAKLQVLEVVTLGLMEFRQDLHSFIHHPLQCFWPMLSWRWSHNPHQHKVKKITGYSVHIN</sequence>
<dbReference type="Proteomes" id="UP000694388">
    <property type="component" value="Unplaced"/>
</dbReference>
<accession>A0A8C4N3S1</accession>